<comment type="similarity">
    <text evidence="2 6">Belongs to the FPP/GGPP synthase family.</text>
</comment>
<comment type="cofactor">
    <cofactor evidence="1">
        <name>Mg(2+)</name>
        <dbReference type="ChEBI" id="CHEBI:18420"/>
    </cofactor>
</comment>
<dbReference type="EMBL" id="JACGWV010000001">
    <property type="protein sequence ID" value="MBA8809065.1"/>
    <property type="molecule type" value="Genomic_DNA"/>
</dbReference>
<dbReference type="InterPro" id="IPR008949">
    <property type="entry name" value="Isoprenoid_synthase_dom_sf"/>
</dbReference>
<comment type="caution">
    <text evidence="7">The sequence shown here is derived from an EMBL/GenBank/DDBJ whole genome shotgun (WGS) entry which is preliminary data.</text>
</comment>
<sequence>MPVSPARTSAPTSPLSPAALVDAEHLRADVDAAVAAHLARLTAEVGSISPSAEAMVEEAVGLLAGGKRLRAAFCYWSFRAHGGSADPADPARTAAVRVGAALELFQAAALLHDDVMDNSDTRRGRPTAHRAFAARHASAAWAGEPVRFGDSAAILIGDLVLLAAQRELSAALAPLPAVVADAARARFDTMQSEVVVGQFLDVLVQAEPWGQDPAADEERARNVLRAKTASYSVAAPLALGALLAGAGPRAAAEIEAAGQPLGEAFQLRDDVLGVFGDPAVTGKPAGDDLREGKRTVVVARTLALLPDVDGPEAAVLVSALGDPALSDEDVARVREVIVGSGALDAVEQLITDLAVRGHALLDLADLTEPGRGLLTDLAHAAVDRAA</sequence>
<dbReference type="InterPro" id="IPR000092">
    <property type="entry name" value="Polyprenyl_synt"/>
</dbReference>
<protein>
    <submittedName>
        <fullName evidence="7">Geranylgeranyl diphosphate synthase type I</fullName>
        <ecNumber evidence="7">2.5.1.1</ecNumber>
        <ecNumber evidence="7">2.5.1.10</ecNumber>
        <ecNumber evidence="7">2.5.1.29</ecNumber>
    </submittedName>
</protein>
<keyword evidence="4" id="KW-0479">Metal-binding</keyword>
<dbReference type="EC" id="2.5.1.1" evidence="7"/>
<dbReference type="GO" id="GO:0004311">
    <property type="term" value="F:geranylgeranyl diphosphate synthase activity"/>
    <property type="evidence" value="ECO:0007669"/>
    <property type="project" value="UniProtKB-EC"/>
</dbReference>
<evidence type="ECO:0000256" key="5">
    <source>
        <dbReference type="ARBA" id="ARBA00022842"/>
    </source>
</evidence>
<evidence type="ECO:0000256" key="4">
    <source>
        <dbReference type="ARBA" id="ARBA00022723"/>
    </source>
</evidence>
<evidence type="ECO:0000256" key="3">
    <source>
        <dbReference type="ARBA" id="ARBA00022679"/>
    </source>
</evidence>
<dbReference type="GO" id="GO:0046872">
    <property type="term" value="F:metal ion binding"/>
    <property type="evidence" value="ECO:0007669"/>
    <property type="project" value="UniProtKB-KW"/>
</dbReference>
<organism evidence="7 8">
    <name type="scientific">Promicromonospora sukumoe</name>
    <dbReference type="NCBI Taxonomy" id="88382"/>
    <lineage>
        <taxon>Bacteria</taxon>
        <taxon>Bacillati</taxon>
        <taxon>Actinomycetota</taxon>
        <taxon>Actinomycetes</taxon>
        <taxon>Micrococcales</taxon>
        <taxon>Promicromonosporaceae</taxon>
        <taxon>Promicromonospora</taxon>
    </lineage>
</organism>
<name>A0A7W3JA67_9MICO</name>
<gene>
    <name evidence="7" type="ORF">FHX71_003007</name>
</gene>
<keyword evidence="3 6" id="KW-0808">Transferase</keyword>
<dbReference type="SFLD" id="SFLDG01017">
    <property type="entry name" value="Polyprenyl_Transferase_Like"/>
    <property type="match status" value="1"/>
</dbReference>
<dbReference type="CDD" id="cd00685">
    <property type="entry name" value="Trans_IPPS_HT"/>
    <property type="match status" value="1"/>
</dbReference>
<dbReference type="InterPro" id="IPR033749">
    <property type="entry name" value="Polyprenyl_synt_CS"/>
</dbReference>
<dbReference type="AlphaFoldDB" id="A0A7W3JA67"/>
<evidence type="ECO:0000256" key="2">
    <source>
        <dbReference type="ARBA" id="ARBA00006706"/>
    </source>
</evidence>
<evidence type="ECO:0000313" key="8">
    <source>
        <dbReference type="Proteomes" id="UP000540568"/>
    </source>
</evidence>
<dbReference type="Proteomes" id="UP000540568">
    <property type="component" value="Unassembled WGS sequence"/>
</dbReference>
<dbReference type="GO" id="GO:0004161">
    <property type="term" value="F:dimethylallyltranstransferase activity"/>
    <property type="evidence" value="ECO:0007669"/>
    <property type="project" value="UniProtKB-EC"/>
</dbReference>
<dbReference type="EC" id="2.5.1.29" evidence="7"/>
<dbReference type="PROSITE" id="PS00723">
    <property type="entry name" value="POLYPRENYL_SYNTHASE_1"/>
    <property type="match status" value="1"/>
</dbReference>
<keyword evidence="5" id="KW-0460">Magnesium</keyword>
<dbReference type="Gene3D" id="1.10.600.10">
    <property type="entry name" value="Farnesyl Diphosphate Synthase"/>
    <property type="match status" value="1"/>
</dbReference>
<accession>A0A7W3JA67</accession>
<reference evidence="7 8" key="1">
    <citation type="submission" date="2020-07" db="EMBL/GenBank/DDBJ databases">
        <title>Sequencing the genomes of 1000 actinobacteria strains.</title>
        <authorList>
            <person name="Klenk H.-P."/>
        </authorList>
    </citation>
    <scope>NUCLEOTIDE SEQUENCE [LARGE SCALE GENOMIC DNA]</scope>
    <source>
        <strain evidence="7 8">DSM 44121</strain>
    </source>
</reference>
<evidence type="ECO:0000256" key="6">
    <source>
        <dbReference type="RuleBase" id="RU004466"/>
    </source>
</evidence>
<dbReference type="PANTHER" id="PTHR12001">
    <property type="entry name" value="GERANYLGERANYL PYROPHOSPHATE SYNTHASE"/>
    <property type="match status" value="1"/>
</dbReference>
<dbReference type="SUPFAM" id="SSF48576">
    <property type="entry name" value="Terpenoid synthases"/>
    <property type="match status" value="1"/>
</dbReference>
<evidence type="ECO:0000256" key="1">
    <source>
        <dbReference type="ARBA" id="ARBA00001946"/>
    </source>
</evidence>
<keyword evidence="8" id="KW-1185">Reference proteome</keyword>
<evidence type="ECO:0000313" key="7">
    <source>
        <dbReference type="EMBL" id="MBA8809065.1"/>
    </source>
</evidence>
<dbReference type="GO" id="GO:0008299">
    <property type="term" value="P:isoprenoid biosynthetic process"/>
    <property type="evidence" value="ECO:0007669"/>
    <property type="project" value="InterPro"/>
</dbReference>
<proteinExistence type="inferred from homology"/>
<dbReference type="SFLD" id="SFLDS00005">
    <property type="entry name" value="Isoprenoid_Synthase_Type_I"/>
    <property type="match status" value="1"/>
</dbReference>
<dbReference type="RefSeq" id="WP_182617629.1">
    <property type="nucleotide sequence ID" value="NZ_BAAATF010000003.1"/>
</dbReference>
<dbReference type="EC" id="2.5.1.10" evidence="7"/>
<dbReference type="GO" id="GO:0004337">
    <property type="term" value="F:(2E,6E)-farnesyl diphosphate synthase activity"/>
    <property type="evidence" value="ECO:0007669"/>
    <property type="project" value="UniProtKB-EC"/>
</dbReference>
<dbReference type="Pfam" id="PF00348">
    <property type="entry name" value="polyprenyl_synt"/>
    <property type="match status" value="1"/>
</dbReference>
<dbReference type="PROSITE" id="PS00444">
    <property type="entry name" value="POLYPRENYL_SYNTHASE_2"/>
    <property type="match status" value="1"/>
</dbReference>
<dbReference type="PANTHER" id="PTHR12001:SF85">
    <property type="entry name" value="SHORT CHAIN ISOPRENYL DIPHOSPHATE SYNTHASE"/>
    <property type="match status" value="1"/>
</dbReference>